<dbReference type="PANTHER" id="PTHR45913">
    <property type="entry name" value="EPM2A-INTERACTING PROTEIN 1"/>
    <property type="match status" value="1"/>
</dbReference>
<evidence type="ECO:0000313" key="3">
    <source>
        <dbReference type="Proteomes" id="UP000053097"/>
    </source>
</evidence>
<dbReference type="OrthoDB" id="7701213at2759"/>
<dbReference type="GO" id="GO:0046983">
    <property type="term" value="F:protein dimerization activity"/>
    <property type="evidence" value="ECO:0007669"/>
    <property type="project" value="InterPro"/>
</dbReference>
<proteinExistence type="predicted"/>
<sequence>IHIKLKNLQFQEELCKLQTDISLKSRTEKGIEFFKILEKSSYLKLINFSLRIFSMFSSTYLCECSFSKMKYIKTDKRSALNDKSLSSLMQTNISNINVDIPTLVDSHKRFRRSDP</sequence>
<dbReference type="STRING" id="2015173.A0A026W4G5"/>
<reference evidence="2 3" key="1">
    <citation type="journal article" date="2014" name="Curr. Biol.">
        <title>The genome of the clonal raider ant Cerapachys biroi.</title>
        <authorList>
            <person name="Oxley P.R."/>
            <person name="Ji L."/>
            <person name="Fetter-Pruneda I."/>
            <person name="McKenzie S.K."/>
            <person name="Li C."/>
            <person name="Hu H."/>
            <person name="Zhang G."/>
            <person name="Kronauer D.J."/>
        </authorList>
    </citation>
    <scope>NUCLEOTIDE SEQUENCE [LARGE SCALE GENOMIC DNA]</scope>
</reference>
<dbReference type="AlphaFoldDB" id="A0A026W4G5"/>
<protein>
    <submittedName>
        <fullName evidence="2">SCAN domain-containing protein</fullName>
    </submittedName>
</protein>
<evidence type="ECO:0000313" key="2">
    <source>
        <dbReference type="EMBL" id="EZA50975.1"/>
    </source>
</evidence>
<dbReference type="InterPro" id="IPR008906">
    <property type="entry name" value="HATC_C_dom"/>
</dbReference>
<dbReference type="Proteomes" id="UP000053097">
    <property type="component" value="Unassembled WGS sequence"/>
</dbReference>
<dbReference type="PANTHER" id="PTHR45913:SF20">
    <property type="entry name" value="GENERAL TRANSCRIPTION FACTOR II-I REPEAT DOMAIN-CONTAINING PROTEIN 2"/>
    <property type="match status" value="1"/>
</dbReference>
<gene>
    <name evidence="2" type="ORF">X777_10544</name>
</gene>
<feature type="domain" description="HAT C-terminal dimerisation" evidence="1">
    <location>
        <begin position="27"/>
        <end position="91"/>
    </location>
</feature>
<evidence type="ECO:0000259" key="1">
    <source>
        <dbReference type="Pfam" id="PF05699"/>
    </source>
</evidence>
<keyword evidence="3" id="KW-1185">Reference proteome</keyword>
<dbReference type="Pfam" id="PF05699">
    <property type="entry name" value="Dimer_Tnp_hAT"/>
    <property type="match status" value="1"/>
</dbReference>
<accession>A0A026W4G5</accession>
<organism evidence="2 3">
    <name type="scientific">Ooceraea biroi</name>
    <name type="common">Clonal raider ant</name>
    <name type="synonym">Cerapachys biroi</name>
    <dbReference type="NCBI Taxonomy" id="2015173"/>
    <lineage>
        <taxon>Eukaryota</taxon>
        <taxon>Metazoa</taxon>
        <taxon>Ecdysozoa</taxon>
        <taxon>Arthropoda</taxon>
        <taxon>Hexapoda</taxon>
        <taxon>Insecta</taxon>
        <taxon>Pterygota</taxon>
        <taxon>Neoptera</taxon>
        <taxon>Endopterygota</taxon>
        <taxon>Hymenoptera</taxon>
        <taxon>Apocrita</taxon>
        <taxon>Aculeata</taxon>
        <taxon>Formicoidea</taxon>
        <taxon>Formicidae</taxon>
        <taxon>Dorylinae</taxon>
        <taxon>Ooceraea</taxon>
    </lineage>
</organism>
<dbReference type="EMBL" id="KK107427">
    <property type="protein sequence ID" value="EZA50975.1"/>
    <property type="molecule type" value="Genomic_DNA"/>
</dbReference>
<feature type="non-terminal residue" evidence="2">
    <location>
        <position position="1"/>
    </location>
</feature>
<name>A0A026W4G5_OOCBI</name>
<dbReference type="OMA" id="PTLVDSH"/>